<protein>
    <submittedName>
        <fullName evidence="2">AAA family ATPase</fullName>
    </submittedName>
</protein>
<evidence type="ECO:0000259" key="1">
    <source>
        <dbReference type="Pfam" id="PF13401"/>
    </source>
</evidence>
<dbReference type="GO" id="GO:0016887">
    <property type="term" value="F:ATP hydrolysis activity"/>
    <property type="evidence" value="ECO:0007669"/>
    <property type="project" value="InterPro"/>
</dbReference>
<dbReference type="InterPro" id="IPR027417">
    <property type="entry name" value="P-loop_NTPase"/>
</dbReference>
<dbReference type="AlphaFoldDB" id="A0A2A8ZRQ5"/>
<dbReference type="InterPro" id="IPR049945">
    <property type="entry name" value="AAA_22"/>
</dbReference>
<gene>
    <name evidence="2" type="ORF">CN307_32615</name>
</gene>
<evidence type="ECO:0000313" key="3">
    <source>
        <dbReference type="Proteomes" id="UP000220032"/>
    </source>
</evidence>
<reference evidence="2 3" key="1">
    <citation type="submission" date="2017-09" db="EMBL/GenBank/DDBJ databases">
        <title>Large-scale bioinformatics analysis of Bacillus genomes uncovers conserved roles of natural products in bacterial physiology.</title>
        <authorList>
            <consortium name="Agbiome Team Llc"/>
            <person name="Bleich R.M."/>
            <person name="Grubbs K.J."/>
            <person name="Santa Maria K.C."/>
            <person name="Allen S.E."/>
            <person name="Farag S."/>
            <person name="Shank E.A."/>
            <person name="Bowers A."/>
        </authorList>
    </citation>
    <scope>NUCLEOTIDE SEQUENCE [LARGE SCALE GENOMIC DNA]</scope>
    <source>
        <strain evidence="2 3">AFS022681</strain>
    </source>
</reference>
<dbReference type="SUPFAM" id="SSF52540">
    <property type="entry name" value="P-loop containing nucleoside triphosphate hydrolases"/>
    <property type="match status" value="1"/>
</dbReference>
<feature type="domain" description="ORC1/DEAH AAA+ ATPase" evidence="1">
    <location>
        <begin position="57"/>
        <end position="186"/>
    </location>
</feature>
<evidence type="ECO:0000313" key="2">
    <source>
        <dbReference type="EMBL" id="PFE06705.1"/>
    </source>
</evidence>
<accession>A0A2A8ZRQ5</accession>
<comment type="caution">
    <text evidence="2">The sequence shown here is derived from an EMBL/GenBank/DDBJ whole genome shotgun (WGS) entry which is preliminary data.</text>
</comment>
<dbReference type="Gene3D" id="3.40.50.300">
    <property type="entry name" value="P-loop containing nucleotide triphosphate hydrolases"/>
    <property type="match status" value="1"/>
</dbReference>
<name>A0A2A8ZRQ5_BACCE</name>
<dbReference type="EMBL" id="NTRR01000107">
    <property type="protein sequence ID" value="PFE06705.1"/>
    <property type="molecule type" value="Genomic_DNA"/>
</dbReference>
<dbReference type="Pfam" id="PF13401">
    <property type="entry name" value="AAA_22"/>
    <property type="match status" value="1"/>
</dbReference>
<organism evidence="2 3">
    <name type="scientific">Bacillus cereus</name>
    <dbReference type="NCBI Taxonomy" id="1396"/>
    <lineage>
        <taxon>Bacteria</taxon>
        <taxon>Bacillati</taxon>
        <taxon>Bacillota</taxon>
        <taxon>Bacilli</taxon>
        <taxon>Bacillales</taxon>
        <taxon>Bacillaceae</taxon>
        <taxon>Bacillus</taxon>
        <taxon>Bacillus cereus group</taxon>
    </lineage>
</organism>
<sequence length="333" mass="39279">MVGKLEYERFNGDTIRPFIPKGTHPVETGKYLISTNEIDRMYQTVLQWIENRIPGAIIYGRPRLGKTRAITYLMNCLPQDFGKNMPIYHVRCRRYKQPNENSFFEDLLLAVGHSSAIQGKANVKRMRLLRFLVERADSSSINKVVFFIDDAQRLVEMHYDWLMDLFNELEQYGITLTTILVGQKELVYQRSAFISGEKFQIVGRFMSQEYQFKGIKTLTDLKICLTGYDDYCEYPIDSKWSFTRYFFTDSFIRGYRLHHSAEELYQVFIDLRREHGLSQKVEIPMQYITLTIEYALKKFGSNGLDLTRIEKVQWEESIKNSGYIQSELYQTSY</sequence>
<proteinExistence type="predicted"/>
<dbReference type="Proteomes" id="UP000220032">
    <property type="component" value="Unassembled WGS sequence"/>
</dbReference>